<dbReference type="Proteomes" id="UP001344906">
    <property type="component" value="Unassembled WGS sequence"/>
</dbReference>
<organism evidence="1 2">
    <name type="scientific">Dictyobacter halimunensis</name>
    <dbReference type="NCBI Taxonomy" id="3026934"/>
    <lineage>
        <taxon>Bacteria</taxon>
        <taxon>Bacillati</taxon>
        <taxon>Chloroflexota</taxon>
        <taxon>Ktedonobacteria</taxon>
        <taxon>Ktedonobacterales</taxon>
        <taxon>Dictyobacteraceae</taxon>
        <taxon>Dictyobacter</taxon>
    </lineage>
</organism>
<dbReference type="RefSeq" id="WP_338250708.1">
    <property type="nucleotide sequence ID" value="NZ_BSRI01000001.1"/>
</dbReference>
<reference evidence="1 2" key="1">
    <citation type="submission" date="2023-02" db="EMBL/GenBank/DDBJ databases">
        <title>Dictyobacter halimunensis sp. nov., a new member of the class Ktedonobacteria from forest soil in a geothermal area.</title>
        <authorList>
            <person name="Rachmania M.K."/>
            <person name="Ningsih F."/>
            <person name="Sakai Y."/>
            <person name="Yabe S."/>
            <person name="Yokota A."/>
            <person name="Sjamsuridzal W."/>
        </authorList>
    </citation>
    <scope>NUCLEOTIDE SEQUENCE [LARGE SCALE GENOMIC DNA]</scope>
    <source>
        <strain evidence="1 2">S3.2.2.5</strain>
    </source>
</reference>
<dbReference type="EMBL" id="BSRI01000001">
    <property type="protein sequence ID" value="GLV55918.1"/>
    <property type="molecule type" value="Genomic_DNA"/>
</dbReference>
<dbReference type="Gene3D" id="3.30.460.10">
    <property type="entry name" value="Beta Polymerase, domain 2"/>
    <property type="match status" value="1"/>
</dbReference>
<evidence type="ECO:0000313" key="2">
    <source>
        <dbReference type="Proteomes" id="UP001344906"/>
    </source>
</evidence>
<gene>
    <name evidence="1" type="ORF">KDH_27620</name>
</gene>
<evidence type="ECO:0008006" key="3">
    <source>
        <dbReference type="Google" id="ProtNLM"/>
    </source>
</evidence>
<sequence>MRIKSSDVIAGQPAFAMRTFLKGMQGYIGTAETIAEHFHTDMATANQIMLALLHEEYIEPDRDQDHWHNSIKGNALVNATARKPITRTTADRLIAEFLARVGEINAGPYAYRITKVILFGSYLSEQPTLGDIDLSLVIEKRYPDPKQQEKLEKERIQAAHQQGKQFHTFLQQLFWPRQEVLQHLKHRSPSLSLHEEEIEHILAQPVPSSILFEEATTSS</sequence>
<accession>A0ABQ6FNS1</accession>
<dbReference type="InterPro" id="IPR043519">
    <property type="entry name" value="NT_sf"/>
</dbReference>
<evidence type="ECO:0000313" key="1">
    <source>
        <dbReference type="EMBL" id="GLV55918.1"/>
    </source>
</evidence>
<protein>
    <recommendedName>
        <fullName evidence="3">Polymerase nucleotidyl transferase domain-containing protein</fullName>
    </recommendedName>
</protein>
<keyword evidence="2" id="KW-1185">Reference proteome</keyword>
<comment type="caution">
    <text evidence="1">The sequence shown here is derived from an EMBL/GenBank/DDBJ whole genome shotgun (WGS) entry which is preliminary data.</text>
</comment>
<name>A0ABQ6FNS1_9CHLR</name>
<proteinExistence type="predicted"/>